<accession>A0A7X9WWK1</accession>
<dbReference type="InterPro" id="IPR025405">
    <property type="entry name" value="DUF4131"/>
</dbReference>
<feature type="transmembrane region" description="Helical" evidence="6">
    <location>
        <begin position="36"/>
        <end position="54"/>
    </location>
</feature>
<evidence type="ECO:0000259" key="7">
    <source>
        <dbReference type="Pfam" id="PF03772"/>
    </source>
</evidence>
<evidence type="ECO:0000256" key="6">
    <source>
        <dbReference type="SAM" id="Phobius"/>
    </source>
</evidence>
<comment type="caution">
    <text evidence="9">The sequence shown here is derived from an EMBL/GenBank/DDBJ whole genome shotgun (WGS) entry which is preliminary data.</text>
</comment>
<keyword evidence="3 6" id="KW-0812">Transmembrane</keyword>
<evidence type="ECO:0000313" key="10">
    <source>
        <dbReference type="Proteomes" id="UP000519023"/>
    </source>
</evidence>
<dbReference type="Pfam" id="PF13567">
    <property type="entry name" value="DUF4131"/>
    <property type="match status" value="1"/>
</dbReference>
<feature type="transmembrane region" description="Helical" evidence="6">
    <location>
        <begin position="267"/>
        <end position="289"/>
    </location>
</feature>
<keyword evidence="2" id="KW-1003">Cell membrane</keyword>
<feature type="transmembrane region" description="Helical" evidence="6">
    <location>
        <begin position="442"/>
        <end position="465"/>
    </location>
</feature>
<proteinExistence type="predicted"/>
<feature type="domain" description="ComEC/Rec2-related protein" evidence="7">
    <location>
        <begin position="246"/>
        <end position="527"/>
    </location>
</feature>
<feature type="transmembrane region" description="Helical" evidence="6">
    <location>
        <begin position="374"/>
        <end position="392"/>
    </location>
</feature>
<sequence length="717" mass="76006">MAFEPRQTSLGARPTALARAGLERLESWLECEREQIGLWVPIGLGSGIAAWFILPHAMAWLAFCCGALAMACIGAMLPVGGRLRRLFVAGAILACMGCLLVWGKAMLWGQPPLGRATFVRLTGDVTGVRPVPAQAMVRVMLRPVDAPDLPAVVRVNIADADVPSGLGEGARLRFRVRLMPPAPPSVPGGYDFAARAYFQGIGATGKALKPVEMLIPSNAAPPLRARLFDHILKRVDGPAEGIAAALATGDQGAIPEADAEAMRRSGLAHLLSISGLHVTALIGAVIFLLMRVMALSQRAALGWPLMLIAAAGGALAGIGYTLLTGAEVPTVRSCVAALLVLGGLAMGRDAVTLRLVATGALVVLVMWPEALAGPSFQMSFAAVTALVALAEHPRFRAFAAARDEGAVRKVGRLLVVTLATGIAVELVLMPIALFHFHKAGLLGAFANLIAIPLTTFVVMPLEALALVLDVAGMGAPFWWLTQQALNLLLLLAHGVAASPMATSLAPTMGTGLFGITVIGLLWCLLWRTGWRWLGVAPVLIGVAVTFAASPPDILITGDGRHVAVRTGGGMAILRDRAGDYVRDVLSESAGYDGELVAIAALPEARCSQDLCAVRMKDGNGRNWRLLFTRSNVLIDRSSFARDCAAADIVVSDRGLPRWCRPRWMRVDRRLLARTGGLSITLAGGEVHTVHRAGDAHPWIARPTRRTWRGQPRSRPQL</sequence>
<keyword evidence="5 6" id="KW-0472">Membrane</keyword>
<feature type="transmembrane region" description="Helical" evidence="6">
    <location>
        <begin position="413"/>
        <end position="436"/>
    </location>
</feature>
<evidence type="ECO:0000256" key="4">
    <source>
        <dbReference type="ARBA" id="ARBA00022989"/>
    </source>
</evidence>
<feature type="transmembrane region" description="Helical" evidence="6">
    <location>
        <begin position="503"/>
        <end position="525"/>
    </location>
</feature>
<comment type="subcellular location">
    <subcellularLocation>
        <location evidence="1">Cell membrane</location>
        <topology evidence="1">Multi-pass membrane protein</topology>
    </subcellularLocation>
</comment>
<feature type="transmembrane region" description="Helical" evidence="6">
    <location>
        <begin position="86"/>
        <end position="103"/>
    </location>
</feature>
<dbReference type="RefSeq" id="WP_169573722.1">
    <property type="nucleotide sequence ID" value="NZ_JABBFV010000009.1"/>
</dbReference>
<feature type="domain" description="DUF4131" evidence="8">
    <location>
        <begin position="60"/>
        <end position="209"/>
    </location>
</feature>
<evidence type="ECO:0000313" key="9">
    <source>
        <dbReference type="EMBL" id="NML11193.1"/>
    </source>
</evidence>
<protein>
    <submittedName>
        <fullName evidence="9">ComEC family competence protein</fullName>
    </submittedName>
</protein>
<evidence type="ECO:0000256" key="1">
    <source>
        <dbReference type="ARBA" id="ARBA00004651"/>
    </source>
</evidence>
<dbReference type="PANTHER" id="PTHR30619">
    <property type="entry name" value="DNA INTERNALIZATION/COMPETENCE PROTEIN COMEC/REC2"/>
    <property type="match status" value="1"/>
</dbReference>
<dbReference type="AlphaFoldDB" id="A0A7X9WWK1"/>
<feature type="transmembrane region" description="Helical" evidence="6">
    <location>
        <begin position="351"/>
        <end position="368"/>
    </location>
</feature>
<evidence type="ECO:0000256" key="5">
    <source>
        <dbReference type="ARBA" id="ARBA00023136"/>
    </source>
</evidence>
<feature type="transmembrane region" description="Helical" evidence="6">
    <location>
        <begin position="477"/>
        <end position="497"/>
    </location>
</feature>
<evidence type="ECO:0000256" key="3">
    <source>
        <dbReference type="ARBA" id="ARBA00022692"/>
    </source>
</evidence>
<organism evidence="9 10">
    <name type="scientific">Sphingobium psychrophilum</name>
    <dbReference type="NCBI Taxonomy" id="2728834"/>
    <lineage>
        <taxon>Bacteria</taxon>
        <taxon>Pseudomonadati</taxon>
        <taxon>Pseudomonadota</taxon>
        <taxon>Alphaproteobacteria</taxon>
        <taxon>Sphingomonadales</taxon>
        <taxon>Sphingomonadaceae</taxon>
        <taxon>Sphingobium</taxon>
    </lineage>
</organism>
<dbReference type="GO" id="GO:0005886">
    <property type="term" value="C:plasma membrane"/>
    <property type="evidence" value="ECO:0007669"/>
    <property type="project" value="UniProtKB-SubCell"/>
</dbReference>
<dbReference type="Pfam" id="PF03772">
    <property type="entry name" value="Competence"/>
    <property type="match status" value="1"/>
</dbReference>
<dbReference type="Proteomes" id="UP000519023">
    <property type="component" value="Unassembled WGS sequence"/>
</dbReference>
<keyword evidence="10" id="KW-1185">Reference proteome</keyword>
<evidence type="ECO:0000256" key="2">
    <source>
        <dbReference type="ARBA" id="ARBA00022475"/>
    </source>
</evidence>
<name>A0A7X9WWK1_9SPHN</name>
<feature type="transmembrane region" description="Helical" evidence="6">
    <location>
        <begin position="60"/>
        <end position="79"/>
    </location>
</feature>
<dbReference type="NCBIfam" id="TIGR00360">
    <property type="entry name" value="ComEC_N-term"/>
    <property type="match status" value="1"/>
</dbReference>
<reference evidence="9 10" key="1">
    <citation type="submission" date="2020-04" db="EMBL/GenBank/DDBJ databases">
        <title>Sphingobium sp. AR-3-1 isolated from Arctic soil.</title>
        <authorList>
            <person name="Dahal R.H."/>
            <person name="Chaudhary D.K."/>
        </authorList>
    </citation>
    <scope>NUCLEOTIDE SEQUENCE [LARGE SCALE GENOMIC DNA]</scope>
    <source>
        <strain evidence="9 10">AR-3-1</strain>
    </source>
</reference>
<dbReference type="EMBL" id="JABBFV010000009">
    <property type="protein sequence ID" value="NML11193.1"/>
    <property type="molecule type" value="Genomic_DNA"/>
</dbReference>
<evidence type="ECO:0000259" key="8">
    <source>
        <dbReference type="Pfam" id="PF13567"/>
    </source>
</evidence>
<feature type="transmembrane region" description="Helical" evidence="6">
    <location>
        <begin position="301"/>
        <end position="323"/>
    </location>
</feature>
<dbReference type="InterPro" id="IPR052159">
    <property type="entry name" value="Competence_DNA_uptake"/>
</dbReference>
<gene>
    <name evidence="9" type="ORF">HHL08_13735</name>
</gene>
<keyword evidence="4 6" id="KW-1133">Transmembrane helix</keyword>
<dbReference type="InterPro" id="IPR004477">
    <property type="entry name" value="ComEC_N"/>
</dbReference>
<feature type="transmembrane region" description="Helical" evidence="6">
    <location>
        <begin position="329"/>
        <end position="346"/>
    </location>
</feature>
<dbReference type="PANTHER" id="PTHR30619:SF1">
    <property type="entry name" value="RECOMBINATION PROTEIN 2"/>
    <property type="match status" value="1"/>
</dbReference>
<feature type="transmembrane region" description="Helical" evidence="6">
    <location>
        <begin position="532"/>
        <end position="549"/>
    </location>
</feature>